<organism evidence="2 3">
    <name type="scientific">Kurthia sibirica</name>
    <dbReference type="NCBI Taxonomy" id="202750"/>
    <lineage>
        <taxon>Bacteria</taxon>
        <taxon>Bacillati</taxon>
        <taxon>Bacillota</taxon>
        <taxon>Bacilli</taxon>
        <taxon>Bacillales</taxon>
        <taxon>Caryophanaceae</taxon>
        <taxon>Kurthia</taxon>
    </lineage>
</organism>
<dbReference type="RefSeq" id="WP_109304885.1">
    <property type="nucleotide sequence ID" value="NZ_BJUF01000002.1"/>
</dbReference>
<name>A0A2U3AQB0_9BACL</name>
<evidence type="ECO:0000313" key="2">
    <source>
        <dbReference type="EMBL" id="PWI26714.1"/>
    </source>
</evidence>
<keyword evidence="1" id="KW-0732">Signal</keyword>
<dbReference type="AlphaFoldDB" id="A0A2U3AQB0"/>
<sequence length="161" mass="17929">MKKKLSLLVVVLVLLLGCADKKDMSGEYDNHQQQHVANGDLQEKTKSVTILPSFLHKKEELQQVYLAVGQSPELLENIPCYCGCGETANHKSSVNCFIKEYKIADAIVWDDHGTRCDVCVNIAVEAINLQQEGKAVKEIRTIIDEKYKEGFAAPTPTKNPI</sequence>
<comment type="caution">
    <text evidence="2">The sequence shown here is derived from an EMBL/GenBank/DDBJ whole genome shotgun (WGS) entry which is preliminary data.</text>
</comment>
<evidence type="ECO:0000313" key="3">
    <source>
        <dbReference type="Proteomes" id="UP000245938"/>
    </source>
</evidence>
<dbReference type="OrthoDB" id="2654667at2"/>
<accession>A0A2U3AQB0</accession>
<keyword evidence="3" id="KW-1185">Reference proteome</keyword>
<feature type="signal peptide" evidence="1">
    <location>
        <begin position="1"/>
        <end position="21"/>
    </location>
</feature>
<dbReference type="PROSITE" id="PS51257">
    <property type="entry name" value="PROKAR_LIPOPROTEIN"/>
    <property type="match status" value="1"/>
</dbReference>
<dbReference type="EMBL" id="QFVR01000002">
    <property type="protein sequence ID" value="PWI26714.1"/>
    <property type="molecule type" value="Genomic_DNA"/>
</dbReference>
<feature type="chain" id="PRO_5015458663" description="Lipoprotein" evidence="1">
    <location>
        <begin position="22"/>
        <end position="161"/>
    </location>
</feature>
<dbReference type="InterPro" id="IPR025673">
    <property type="entry name" value="PCYCGC"/>
</dbReference>
<gene>
    <name evidence="2" type="ORF">DEX24_02620</name>
</gene>
<proteinExistence type="predicted"/>
<evidence type="ECO:0000256" key="1">
    <source>
        <dbReference type="SAM" id="SignalP"/>
    </source>
</evidence>
<dbReference type="Proteomes" id="UP000245938">
    <property type="component" value="Unassembled WGS sequence"/>
</dbReference>
<protein>
    <recommendedName>
        <fullName evidence="4">Lipoprotein</fullName>
    </recommendedName>
</protein>
<dbReference type="Pfam" id="PF13798">
    <property type="entry name" value="PCYCGC"/>
    <property type="match status" value="1"/>
</dbReference>
<reference evidence="2 3" key="1">
    <citation type="submission" date="2018-05" db="EMBL/GenBank/DDBJ databases">
        <title>Kurthia sibirica genome sequence.</title>
        <authorList>
            <person name="Maclea K.S."/>
            <person name="Goen A.E."/>
        </authorList>
    </citation>
    <scope>NUCLEOTIDE SEQUENCE [LARGE SCALE GENOMIC DNA]</scope>
    <source>
        <strain evidence="2 3">ATCC 49154</strain>
    </source>
</reference>
<evidence type="ECO:0008006" key="4">
    <source>
        <dbReference type="Google" id="ProtNLM"/>
    </source>
</evidence>